<comment type="caution">
    <text evidence="2">The sequence shown here is derived from an EMBL/GenBank/DDBJ whole genome shotgun (WGS) entry which is preliminary data.</text>
</comment>
<feature type="domain" description="NAD-dependent epimerase/dehydratase" evidence="1">
    <location>
        <begin position="13"/>
        <end position="119"/>
    </location>
</feature>
<accession>A0A6B1FBG6</accession>
<dbReference type="EMBL" id="VYDO01000288">
    <property type="protein sequence ID" value="MYG39106.1"/>
    <property type="molecule type" value="Genomic_DNA"/>
</dbReference>
<organism evidence="2">
    <name type="scientific">Synechococcus sp. SB0676_bin_10</name>
    <dbReference type="NCBI Taxonomy" id="2604869"/>
    <lineage>
        <taxon>Bacteria</taxon>
        <taxon>Bacillati</taxon>
        <taxon>Cyanobacteriota</taxon>
        <taxon>Cyanophyceae</taxon>
        <taxon>Synechococcales</taxon>
        <taxon>Synechococcaceae</taxon>
        <taxon>Synechococcus</taxon>
    </lineage>
</organism>
<evidence type="ECO:0000259" key="1">
    <source>
        <dbReference type="Pfam" id="PF01370"/>
    </source>
</evidence>
<dbReference type="InterPro" id="IPR036291">
    <property type="entry name" value="NAD(P)-bd_dom_sf"/>
</dbReference>
<dbReference type="Pfam" id="PF01370">
    <property type="entry name" value="Epimerase"/>
    <property type="match status" value="1"/>
</dbReference>
<dbReference type="InterPro" id="IPR001509">
    <property type="entry name" value="Epimerase_deHydtase"/>
</dbReference>
<gene>
    <name evidence="2" type="ORF">F4162_09200</name>
</gene>
<reference evidence="2" key="1">
    <citation type="submission" date="2019-09" db="EMBL/GenBank/DDBJ databases">
        <title>Characterisation of the sponge microbiome using genome-centric metagenomics.</title>
        <authorList>
            <person name="Engelberts J.P."/>
            <person name="Robbins S.J."/>
            <person name="De Goeij J.M."/>
            <person name="Aranda M."/>
            <person name="Bell S.C."/>
            <person name="Webster N.S."/>
        </authorList>
    </citation>
    <scope>NUCLEOTIDE SEQUENCE</scope>
    <source>
        <strain evidence="2">SB0676_bin_10</strain>
    </source>
</reference>
<evidence type="ECO:0000313" key="2">
    <source>
        <dbReference type="EMBL" id="MYG39106.1"/>
    </source>
</evidence>
<dbReference type="Gene3D" id="3.40.50.720">
    <property type="entry name" value="NAD(P)-binding Rossmann-like Domain"/>
    <property type="match status" value="1"/>
</dbReference>
<name>A0A6B1FBG6_9SYNE</name>
<dbReference type="AlphaFoldDB" id="A0A6B1FBG6"/>
<sequence>MEERRRNPWSGRVAVTGASGALGSALCKGLQRRGATVIGISRSPAPQTPQGDEDDPIQGWLVWNGHIDAALEALLLTVDVLVINHGVNPLGRRDAKAIAETLQANLVSAQALIGLFLRQTRQLPDQRRVHRELWVNTSEAEVGPAFSPIYEVSKRSLGTLLTLQSLDAPCIVRRLVLGPFQSGLNPYGPMSAGFVAERILDLAAWDLRLIIVSFNPCTYLLAPLAMGMDALYGRLCTRPTTTNTQLNNKFNADP</sequence>
<dbReference type="SUPFAM" id="SSF51735">
    <property type="entry name" value="NAD(P)-binding Rossmann-fold domains"/>
    <property type="match status" value="1"/>
</dbReference>
<protein>
    <submittedName>
        <fullName evidence="2">SDR family NAD(P)-dependent oxidoreductase</fullName>
    </submittedName>
</protein>
<proteinExistence type="predicted"/>